<gene>
    <name evidence="1" type="ordered locus">BMS_1282</name>
</gene>
<accession>E1WZ58</accession>
<organism evidence="1 2">
    <name type="scientific">Halobacteriovorax marinus (strain ATCC BAA-682 / DSM 15412 / SJ)</name>
    <name type="common">Bacteriovorax marinus</name>
    <dbReference type="NCBI Taxonomy" id="862908"/>
    <lineage>
        <taxon>Bacteria</taxon>
        <taxon>Pseudomonadati</taxon>
        <taxon>Bdellovibrionota</taxon>
        <taxon>Bacteriovoracia</taxon>
        <taxon>Bacteriovoracales</taxon>
        <taxon>Halobacteriovoraceae</taxon>
        <taxon>Halobacteriovorax</taxon>
    </lineage>
</organism>
<evidence type="ECO:0000313" key="2">
    <source>
        <dbReference type="Proteomes" id="UP000008963"/>
    </source>
</evidence>
<proteinExistence type="predicted"/>
<dbReference type="OrthoDB" id="10009795at2"/>
<dbReference type="AlphaFoldDB" id="E1WZ58"/>
<dbReference type="EMBL" id="FQ312005">
    <property type="protein sequence ID" value="CBW26155.1"/>
    <property type="molecule type" value="Genomic_DNA"/>
</dbReference>
<dbReference type="PATRIC" id="fig|862908.3.peg.1220"/>
<dbReference type="STRING" id="862908.BMS_1282"/>
<dbReference type="RefSeq" id="WP_014243939.1">
    <property type="nucleotide sequence ID" value="NC_016620.1"/>
</dbReference>
<dbReference type="KEGG" id="bmx:BMS_1282"/>
<evidence type="ECO:0000313" key="1">
    <source>
        <dbReference type="EMBL" id="CBW26155.1"/>
    </source>
</evidence>
<sequence>MMNFIVTFVMLAHAQTPLFNNAELKELEYLKSSEFLMKQRKKDLQEYSHTQIRSILKLIGAREQKILDQKINAEFWESFDQVTDDQIRVKIMLDLILKDLYEKEGE</sequence>
<dbReference type="Proteomes" id="UP000008963">
    <property type="component" value="Chromosome"/>
</dbReference>
<reference evidence="2" key="1">
    <citation type="journal article" date="2013" name="ISME J.">
        <title>A small predatory core genome in the divergent marine Bacteriovorax marinus SJ and the terrestrial Bdellovibrio bacteriovorus.</title>
        <authorList>
            <person name="Crossman L.C."/>
            <person name="Chen H."/>
            <person name="Cerdeno-Tarraga A.M."/>
            <person name="Brooks K."/>
            <person name="Quail M.A."/>
            <person name="Pineiro S.A."/>
            <person name="Hobley L."/>
            <person name="Sockett R.E."/>
            <person name="Bentley S.D."/>
            <person name="Parkhill J."/>
            <person name="Williams H.N."/>
            <person name="Stine O.C."/>
        </authorList>
    </citation>
    <scope>NUCLEOTIDE SEQUENCE [LARGE SCALE GENOMIC DNA]</scope>
    <source>
        <strain evidence="2">ATCC BAA-682 / DSM 15412 / SJ</strain>
    </source>
</reference>
<name>E1WZ58_HALMS</name>
<protein>
    <submittedName>
        <fullName evidence="1">Exported protein</fullName>
    </submittedName>
</protein>
<keyword evidence="2" id="KW-1185">Reference proteome</keyword>
<dbReference type="HOGENOM" id="CLU_2219439_0_0_7"/>